<proteinExistence type="predicted"/>
<dbReference type="SUPFAM" id="SSF158682">
    <property type="entry name" value="TerB-like"/>
    <property type="match status" value="1"/>
</dbReference>
<dbReference type="InterPro" id="IPR025266">
    <property type="entry name" value="TerB_N"/>
</dbReference>
<organism evidence="5 6">
    <name type="scientific">Neolewinella antarctica</name>
    <dbReference type="NCBI Taxonomy" id="442734"/>
    <lineage>
        <taxon>Bacteria</taxon>
        <taxon>Pseudomonadati</taxon>
        <taxon>Bacteroidota</taxon>
        <taxon>Saprospiria</taxon>
        <taxon>Saprospirales</taxon>
        <taxon>Lewinellaceae</taxon>
        <taxon>Neolewinella</taxon>
    </lineage>
</organism>
<dbReference type="InterPro" id="IPR007791">
    <property type="entry name" value="DjlA_N"/>
</dbReference>
<gene>
    <name evidence="5" type="ORF">GGR27_003860</name>
</gene>
<dbReference type="InterPro" id="IPR029024">
    <property type="entry name" value="TerB-like"/>
</dbReference>
<feature type="domain" description="Co-chaperone DjlA N-terminal" evidence="2">
    <location>
        <begin position="491"/>
        <end position="596"/>
    </location>
</feature>
<reference evidence="5 6" key="1">
    <citation type="submission" date="2020-03" db="EMBL/GenBank/DDBJ databases">
        <title>Genomic Encyclopedia of Type Strains, Phase IV (KMG-IV): sequencing the most valuable type-strain genomes for metagenomic binning, comparative biology and taxonomic classification.</title>
        <authorList>
            <person name="Goeker M."/>
        </authorList>
    </citation>
    <scope>NUCLEOTIDE SEQUENCE [LARGE SCALE GENOMIC DNA]</scope>
    <source>
        <strain evidence="5 6">DSM 105096</strain>
    </source>
</reference>
<comment type="caution">
    <text evidence="5">The sequence shown here is derived from an EMBL/GenBank/DDBJ whole genome shotgun (WGS) entry which is preliminary data.</text>
</comment>
<dbReference type="CDD" id="cd07177">
    <property type="entry name" value="terB_like"/>
    <property type="match status" value="1"/>
</dbReference>
<evidence type="ECO:0000313" key="6">
    <source>
        <dbReference type="Proteomes" id="UP000770785"/>
    </source>
</evidence>
<dbReference type="InterPro" id="IPR028932">
    <property type="entry name" value="TerB-C"/>
</dbReference>
<accession>A0ABX0XHY4</accession>
<dbReference type="RefSeq" id="WP_168040232.1">
    <property type="nucleotide sequence ID" value="NZ_JAATJH010000011.1"/>
</dbReference>
<dbReference type="Pfam" id="PF15615">
    <property type="entry name" value="TerB_C"/>
    <property type="match status" value="1"/>
</dbReference>
<name>A0ABX0XHY4_9BACT</name>
<dbReference type="Pfam" id="PF05099">
    <property type="entry name" value="TerB"/>
    <property type="match status" value="1"/>
</dbReference>
<keyword evidence="6" id="KW-1185">Reference proteome</keyword>
<protein>
    <submittedName>
        <fullName evidence="5">Tellurite resistance protein</fullName>
    </submittedName>
</protein>
<evidence type="ECO:0000259" key="4">
    <source>
        <dbReference type="Pfam" id="PF15615"/>
    </source>
</evidence>
<evidence type="ECO:0000313" key="5">
    <source>
        <dbReference type="EMBL" id="NJC28337.1"/>
    </source>
</evidence>
<feature type="domain" description="TerB N-terminal" evidence="3">
    <location>
        <begin position="79"/>
        <end position="271"/>
    </location>
</feature>
<evidence type="ECO:0000259" key="3">
    <source>
        <dbReference type="Pfam" id="PF13208"/>
    </source>
</evidence>
<feature type="domain" description="TerB-C" evidence="4">
    <location>
        <begin position="645"/>
        <end position="781"/>
    </location>
</feature>
<keyword evidence="1" id="KW-0175">Coiled coil</keyword>
<evidence type="ECO:0000259" key="2">
    <source>
        <dbReference type="Pfam" id="PF05099"/>
    </source>
</evidence>
<dbReference type="Pfam" id="PF13208">
    <property type="entry name" value="TerB_N"/>
    <property type="match status" value="1"/>
</dbReference>
<dbReference type="Proteomes" id="UP000770785">
    <property type="component" value="Unassembled WGS sequence"/>
</dbReference>
<evidence type="ECO:0000256" key="1">
    <source>
        <dbReference type="SAM" id="Coils"/>
    </source>
</evidence>
<dbReference type="Gene3D" id="1.10.3680.10">
    <property type="entry name" value="TerB-like"/>
    <property type="match status" value="1"/>
</dbReference>
<dbReference type="EMBL" id="JAATJH010000011">
    <property type="protein sequence ID" value="NJC28337.1"/>
    <property type="molecule type" value="Genomic_DNA"/>
</dbReference>
<sequence length="788" mass="87917">MTLFFTLLGLYILYRIFLKGKEAGPDSYQPPSADESTRSFENIGFDNTMGGDDVSYDIAENFASSRQNRRADQPRWVPFGSTTEVHGRNLPGGVYVGVIDDPYRYSLTRYYIDPEENVSSSKFGGDLSYWPRYSYMEPGLRGAYLDWLGSGARNTDAQTGFVFLYFYGLEYRRFYDQPTEADRRKIREEVIRLLVVFGDRPSVNHYLSDFLFADQFQRGDGIPFYESIPRYAEQYEIDIPTRLALSQVAKDGVALPSTWALKLALTHESVSWTTVMRRCLPELQELFAVRYAEAHGDGMTLKENKSKLSITYKAAAGEFSKELLPGNNLRNTARLANMAKSLGDIVQDCVTELDRYSRFIGKSPEAIGTKAAYALLPQEIAADRVRKLDDPLIHWLKEQVPDAGNVVIPACELLDRYDDRQSARLQSGSLKKSANIGLCSLLEMLDIAIVPDIRLGERKLSVDSSVVLYKEMKPLDIAPSSDYVIAATTLKILATVAAGDGLIHDDELAQMSEYVAKSSVPTDQERRRLHALVNYYTAAPPTLGSATKEISHTLAQRRIVADAALRVAMADGSLEKVELKMMRKLYSVLGLAESEIFNDINSLKQRQSNNTKYLPPISDEPVVVRQAPPNRAKGISVPPYTPQEETTKEIIAEPGLSLDFSIIAAKRAETARAANLLASIFEEELEEEMEESENTADNRDTNAGKLIAGLDVKHSNLIKLIFELKSPSGEVPFVKLSEEGGLMPGGAMETINEWGFEKFDDFILNDDEDVALNPDILPQLKSLLLESA</sequence>
<feature type="coiled-coil region" evidence="1">
    <location>
        <begin position="671"/>
        <end position="702"/>
    </location>
</feature>